<evidence type="ECO:0000256" key="1">
    <source>
        <dbReference type="SAM" id="MobiDB-lite"/>
    </source>
</evidence>
<name>A0AAV7S966_PLEWA</name>
<gene>
    <name evidence="2" type="ORF">NDU88_000832</name>
</gene>
<evidence type="ECO:0000313" key="2">
    <source>
        <dbReference type="EMBL" id="KAJ1160330.1"/>
    </source>
</evidence>
<organism evidence="2 3">
    <name type="scientific">Pleurodeles waltl</name>
    <name type="common">Iberian ribbed newt</name>
    <dbReference type="NCBI Taxonomy" id="8319"/>
    <lineage>
        <taxon>Eukaryota</taxon>
        <taxon>Metazoa</taxon>
        <taxon>Chordata</taxon>
        <taxon>Craniata</taxon>
        <taxon>Vertebrata</taxon>
        <taxon>Euteleostomi</taxon>
        <taxon>Amphibia</taxon>
        <taxon>Batrachia</taxon>
        <taxon>Caudata</taxon>
        <taxon>Salamandroidea</taxon>
        <taxon>Salamandridae</taxon>
        <taxon>Pleurodelinae</taxon>
        <taxon>Pleurodeles</taxon>
    </lineage>
</organism>
<accession>A0AAV7S966</accession>
<dbReference type="Proteomes" id="UP001066276">
    <property type="component" value="Chromosome 4_2"/>
</dbReference>
<reference evidence="2" key="1">
    <citation type="journal article" date="2022" name="bioRxiv">
        <title>Sequencing and chromosome-scale assembly of the giantPleurodeles waltlgenome.</title>
        <authorList>
            <person name="Brown T."/>
            <person name="Elewa A."/>
            <person name="Iarovenko S."/>
            <person name="Subramanian E."/>
            <person name="Araus A.J."/>
            <person name="Petzold A."/>
            <person name="Susuki M."/>
            <person name="Suzuki K.-i.T."/>
            <person name="Hayashi T."/>
            <person name="Toyoda A."/>
            <person name="Oliveira C."/>
            <person name="Osipova E."/>
            <person name="Leigh N.D."/>
            <person name="Simon A."/>
            <person name="Yun M.H."/>
        </authorList>
    </citation>
    <scope>NUCLEOTIDE SEQUENCE</scope>
    <source>
        <strain evidence="2">20211129_DDA</strain>
        <tissue evidence="2">Liver</tissue>
    </source>
</reference>
<feature type="region of interest" description="Disordered" evidence="1">
    <location>
        <begin position="368"/>
        <end position="388"/>
    </location>
</feature>
<proteinExistence type="predicted"/>
<dbReference type="AlphaFoldDB" id="A0AAV7S966"/>
<feature type="region of interest" description="Disordered" evidence="1">
    <location>
        <begin position="414"/>
        <end position="447"/>
    </location>
</feature>
<comment type="caution">
    <text evidence="2">The sequence shown here is derived from an EMBL/GenBank/DDBJ whole genome shotgun (WGS) entry which is preliminary data.</text>
</comment>
<evidence type="ECO:0000313" key="3">
    <source>
        <dbReference type="Proteomes" id="UP001066276"/>
    </source>
</evidence>
<dbReference type="EMBL" id="JANPWB010000008">
    <property type="protein sequence ID" value="KAJ1160330.1"/>
    <property type="molecule type" value="Genomic_DNA"/>
</dbReference>
<sequence>MLCSGGRFTAFCHVAPAAGVSAACLYSFLRAVPMVVYVWWGPLPPLAPPPMGIRPLRKTSRALCSGSHPFLLCVWDWVLGAPCRSCRAQPGPYHFPLTLQPKPCHRSDAPGWGPSSSHLLCWVQAQPVLRLGTSEPIRLSSLLLSVPRPPPKPPKPSCLRPSRRCTSRCSCLCFGGAYFRLWPRHPWASGHYRKLPVPYAQSLIPFCYSFGPGFSAPYAAAAGPNLDPTNSNSLCSTNRAVDQTPQAGTRPALTFYAGSGHSWSSDWAPWRPSISRRFSSAHLGPRPSLRSLRVSGPCAGARQDPVVYALVGPLSASGSSTRGRPAVTANVPCPMLRVSILSVMFRGRDLGALCCSCQALPRLSHVPLTLRPDPRRRSVAPGQVPSSSHLRCRARAQPHLWLSTSVLLRPSALLLSTPRPPPKPPLPVLRRPSRQHPSRSGASAGPALDLCCPPPTPPLFVDVPTCRGCLRRDLQAAML</sequence>
<keyword evidence="3" id="KW-1185">Reference proteome</keyword>
<protein>
    <submittedName>
        <fullName evidence="2">Uncharacterized protein</fullName>
    </submittedName>
</protein>
<dbReference type="PROSITE" id="PS51257">
    <property type="entry name" value="PROKAR_LIPOPROTEIN"/>
    <property type="match status" value="1"/>
</dbReference>
<feature type="compositionally biased region" description="Pro residues" evidence="1">
    <location>
        <begin position="418"/>
        <end position="427"/>
    </location>
</feature>